<dbReference type="InterPro" id="IPR019734">
    <property type="entry name" value="TPR_rpt"/>
</dbReference>
<dbReference type="AlphaFoldDB" id="A0A067CY24"/>
<proteinExistence type="predicted"/>
<name>A0A067CY24_SAPPC</name>
<dbReference type="KEGG" id="spar:SPRG_04051"/>
<dbReference type="SUPFAM" id="SSF48452">
    <property type="entry name" value="TPR-like"/>
    <property type="match status" value="1"/>
</dbReference>
<dbReference type="Gene3D" id="1.25.40.10">
    <property type="entry name" value="Tetratricopeptide repeat domain"/>
    <property type="match status" value="1"/>
</dbReference>
<dbReference type="GeneID" id="24126524"/>
<reference evidence="1 2" key="1">
    <citation type="journal article" date="2013" name="PLoS Genet.">
        <title>Distinctive expansion of potential virulence genes in the genome of the oomycete fish pathogen Saprolegnia parasitica.</title>
        <authorList>
            <person name="Jiang R.H."/>
            <person name="de Bruijn I."/>
            <person name="Haas B.J."/>
            <person name="Belmonte R."/>
            <person name="Lobach L."/>
            <person name="Christie J."/>
            <person name="van den Ackerveken G."/>
            <person name="Bottin A."/>
            <person name="Bulone V."/>
            <person name="Diaz-Moreno S.M."/>
            <person name="Dumas B."/>
            <person name="Fan L."/>
            <person name="Gaulin E."/>
            <person name="Govers F."/>
            <person name="Grenville-Briggs L.J."/>
            <person name="Horner N.R."/>
            <person name="Levin J.Z."/>
            <person name="Mammella M."/>
            <person name="Meijer H.J."/>
            <person name="Morris P."/>
            <person name="Nusbaum C."/>
            <person name="Oome S."/>
            <person name="Phillips A.J."/>
            <person name="van Rooyen D."/>
            <person name="Rzeszutek E."/>
            <person name="Saraiva M."/>
            <person name="Secombes C.J."/>
            <person name="Seidl M.F."/>
            <person name="Snel B."/>
            <person name="Stassen J.H."/>
            <person name="Sykes S."/>
            <person name="Tripathy S."/>
            <person name="van den Berg H."/>
            <person name="Vega-Arreguin J.C."/>
            <person name="Wawra S."/>
            <person name="Young S.K."/>
            <person name="Zeng Q."/>
            <person name="Dieguez-Uribeondo J."/>
            <person name="Russ C."/>
            <person name="Tyler B.M."/>
            <person name="van West P."/>
        </authorList>
    </citation>
    <scope>NUCLEOTIDE SEQUENCE [LARGE SCALE GENOMIC DNA]</scope>
    <source>
        <strain evidence="1 2">CBS 223.65</strain>
    </source>
</reference>
<keyword evidence="2" id="KW-1185">Reference proteome</keyword>
<dbReference type="SMART" id="SM00028">
    <property type="entry name" value="TPR"/>
    <property type="match status" value="2"/>
</dbReference>
<organism evidence="1 2">
    <name type="scientific">Saprolegnia parasitica (strain CBS 223.65)</name>
    <dbReference type="NCBI Taxonomy" id="695850"/>
    <lineage>
        <taxon>Eukaryota</taxon>
        <taxon>Sar</taxon>
        <taxon>Stramenopiles</taxon>
        <taxon>Oomycota</taxon>
        <taxon>Saprolegniomycetes</taxon>
        <taxon>Saprolegniales</taxon>
        <taxon>Saprolegniaceae</taxon>
        <taxon>Saprolegnia</taxon>
    </lineage>
</organism>
<dbReference type="VEuPathDB" id="FungiDB:SPRG_04051"/>
<protein>
    <submittedName>
        <fullName evidence="1">Uncharacterized protein</fullName>
    </submittedName>
</protein>
<dbReference type="STRING" id="695850.A0A067CY24"/>
<evidence type="ECO:0000313" key="2">
    <source>
        <dbReference type="Proteomes" id="UP000030745"/>
    </source>
</evidence>
<dbReference type="OMA" id="NNLACCF"/>
<sequence length="548" mass="61075">MELDADNEAATVRVFYDDLRGSSDGLTITHFLQPLYFLQHATFTLVDAKAVFDLVKGKARTDTMSLREYATALTKIAKIRYVTTPRSLARLLADMQSWRHVAAVTSFQPSALLSNLASGFDDLRLQMLSPGAVEMLRLYNHTIANAYHMYRRVAPSAEIGVETISLEGVVDFFGGYFVHPEFVSTDDVHELAKQSSAFWHRFVEVNAVPSTVIATNNSALSYPQFLELLCRVSHVVHLKLLRDEHGHIRRHIQVARLEHSLKILLDHMQFDPHVAVIHPLQSQRPSSPKLGRLETLVQDIQKSIATLSQRTLDVLDAHVAQVRIEEDNVLRGKDRPTYALDVVVVHDVLAVPTFETTVRRKVECALEYQNSGQLQMAWSMLQDAEDELTAASRFHVMDSEAQLYFALSKGALYDSERRDVEALQLYMEALGVVDSLPPSHPGRAVVWSCLGSTCYYGGATLVALKCFDRAVTLREETLGETHVDTATSLNNLACCFYALGNIGHAAVHFGAVLRVFESCLEPCHPRTAVVQHSSMTRGTSKRATISST</sequence>
<dbReference type="Proteomes" id="UP000030745">
    <property type="component" value="Unassembled WGS sequence"/>
</dbReference>
<dbReference type="OrthoDB" id="626167at2759"/>
<dbReference type="EMBL" id="KK583198">
    <property type="protein sequence ID" value="KDO31436.1"/>
    <property type="molecule type" value="Genomic_DNA"/>
</dbReference>
<evidence type="ECO:0000313" key="1">
    <source>
        <dbReference type="EMBL" id="KDO31436.1"/>
    </source>
</evidence>
<dbReference type="RefSeq" id="XP_012198031.1">
    <property type="nucleotide sequence ID" value="XM_012342641.1"/>
</dbReference>
<dbReference type="InterPro" id="IPR011990">
    <property type="entry name" value="TPR-like_helical_dom_sf"/>
</dbReference>
<dbReference type="Pfam" id="PF13424">
    <property type="entry name" value="TPR_12"/>
    <property type="match status" value="1"/>
</dbReference>
<gene>
    <name evidence="1" type="ORF">SPRG_04051</name>
</gene>
<accession>A0A067CY24</accession>